<accession>A0ABX3TXI3</accession>
<evidence type="ECO:0000313" key="2">
    <source>
        <dbReference type="Proteomes" id="UP000192722"/>
    </source>
</evidence>
<dbReference type="Proteomes" id="UP000192722">
    <property type="component" value="Unassembled WGS sequence"/>
</dbReference>
<dbReference type="EMBL" id="MRWD01000045">
    <property type="protein sequence ID" value="ORJ19955.1"/>
    <property type="molecule type" value="Genomic_DNA"/>
</dbReference>
<proteinExistence type="predicted"/>
<organism evidence="1 2">
    <name type="scientific">Rouxiella silvae</name>
    <dbReference type="NCBI Taxonomy" id="1646373"/>
    <lineage>
        <taxon>Bacteria</taxon>
        <taxon>Pseudomonadati</taxon>
        <taxon>Pseudomonadota</taxon>
        <taxon>Gammaproteobacteria</taxon>
        <taxon>Enterobacterales</taxon>
        <taxon>Yersiniaceae</taxon>
        <taxon>Rouxiella</taxon>
    </lineage>
</organism>
<evidence type="ECO:0000313" key="1">
    <source>
        <dbReference type="EMBL" id="ORJ19955.1"/>
    </source>
</evidence>
<reference evidence="1 2" key="1">
    <citation type="journal article" date="2017" name="Int. J. Syst. Evol. Microbiol.">
        <title>Rouxiella badensis sp. nov. and Rouxiella silvae sp. nov. isolated from peat bog soil in Germany and emendation of the genus description.</title>
        <authorList>
            <person name="Le Fleche-Mateos A."/>
            <person name="Kugler J.H."/>
            <person name="Hansen S.H."/>
            <person name="Syldatk C."/>
            <person name="Hausmann R."/>
            <person name="Lomprez F."/>
            <person name="Vandenbogaert M."/>
            <person name="Manuguerra J.C."/>
            <person name="Grimont P.A."/>
        </authorList>
    </citation>
    <scope>NUCLEOTIDE SEQUENCE [LARGE SCALE GENOMIC DNA]</scope>
    <source>
        <strain evidence="1 2">213</strain>
    </source>
</reference>
<sequence>MENISCKEFKDELTKNLRGYEDSLGDCLEQKDDLNSSDTDMLEATTYIELYSILIEEYQSQIAKLPC</sequence>
<keyword evidence="2" id="KW-1185">Reference proteome</keyword>
<protein>
    <submittedName>
        <fullName evidence="1">Uncharacterized protein</fullName>
    </submittedName>
</protein>
<name>A0ABX3TXI3_9GAMM</name>
<dbReference type="RefSeq" id="WP_084983778.1">
    <property type="nucleotide sequence ID" value="NZ_CBCSCF010000023.1"/>
</dbReference>
<gene>
    <name evidence="1" type="ORF">BS639_17425</name>
</gene>
<comment type="caution">
    <text evidence="1">The sequence shown here is derived from an EMBL/GenBank/DDBJ whole genome shotgun (WGS) entry which is preliminary data.</text>
</comment>